<dbReference type="EMBL" id="BLAD01000114">
    <property type="protein sequence ID" value="GES05837.1"/>
    <property type="molecule type" value="Genomic_DNA"/>
</dbReference>
<dbReference type="SUPFAM" id="SSF48452">
    <property type="entry name" value="TPR-like"/>
    <property type="match status" value="2"/>
</dbReference>
<evidence type="ECO:0000313" key="2">
    <source>
        <dbReference type="EMBL" id="GES05837.1"/>
    </source>
</evidence>
<name>A0A5M3W9U9_9ACTN</name>
<dbReference type="Proteomes" id="UP000334990">
    <property type="component" value="Unassembled WGS sequence"/>
</dbReference>
<dbReference type="InterPro" id="IPR005158">
    <property type="entry name" value="BTAD"/>
</dbReference>
<dbReference type="Gene3D" id="1.10.10.10">
    <property type="entry name" value="Winged helix-like DNA-binding domain superfamily/Winged helix DNA-binding domain"/>
    <property type="match status" value="1"/>
</dbReference>
<evidence type="ECO:0000313" key="3">
    <source>
        <dbReference type="Proteomes" id="UP000334990"/>
    </source>
</evidence>
<evidence type="ECO:0000259" key="1">
    <source>
        <dbReference type="SMART" id="SM01043"/>
    </source>
</evidence>
<dbReference type="Pfam" id="PF03704">
    <property type="entry name" value="BTAD"/>
    <property type="match status" value="1"/>
</dbReference>
<keyword evidence="3" id="KW-1185">Reference proteome</keyword>
<organism evidence="2 3">
    <name type="scientific">Acrocarpospora corrugata</name>
    <dbReference type="NCBI Taxonomy" id="35763"/>
    <lineage>
        <taxon>Bacteria</taxon>
        <taxon>Bacillati</taxon>
        <taxon>Actinomycetota</taxon>
        <taxon>Actinomycetes</taxon>
        <taxon>Streptosporangiales</taxon>
        <taxon>Streptosporangiaceae</taxon>
        <taxon>Acrocarpospora</taxon>
    </lineage>
</organism>
<accession>A0A5M3W9U9</accession>
<comment type="caution">
    <text evidence="2">The sequence shown here is derived from an EMBL/GenBank/DDBJ whole genome shotgun (WGS) entry which is preliminary data.</text>
</comment>
<sequence>MLTIRLLGPPAIERDGLPVRSPRGRKVWALLSYLLLAERPPSRRQLAELLFGDADDPLGALRWTLAELRRALGKRDVLSGDPISPVLGDDVVVDLEQITREQDDPSPLLDVRGELLEGVHLTSSLEFESWLLVERHRVSARVEARLRQAAVAMLAGGRAGDAVAYASRAVARNPLEEGNHELLVRSLAATGDRTAALRQIAVCEDILRRELGVEASAALREAATVGPDSPMAPPLSGRAAAASQLDAGRAAIVAGAVDAGLQCLRRAAAEAARCGDAALQGRALVALGGALIHAARGRDEEGIVAIHEAIQLAARTGDRVTAVTAHRELGFVEVQAGRRKTADVWLAKAQAMAETDEELAPLLAVRGKNASDLGDYPAAFDYLNESVERSGRCADHRQQAWSLSMVARAHLLRAERSQAAAALARSLERVHEQRWMAFLPWPQALRAELDLHGGDVEAATDGFEQAWELACQLNDSCWEGMAARGLGLLSAAKGDYVAATKWQDESSFRCIRVPDRYQWVYAYAMDAAITTALEHDDHDRARPLTESLAALAARCDMREFVVRAHLHRFRLGDQTALAAARMLSADIDNPALAPLFQEISTRQKR</sequence>
<dbReference type="AlphaFoldDB" id="A0A5M3W9U9"/>
<dbReference type="InterPro" id="IPR011990">
    <property type="entry name" value="TPR-like_helical_dom_sf"/>
</dbReference>
<proteinExistence type="predicted"/>
<dbReference type="InterPro" id="IPR051677">
    <property type="entry name" value="AfsR-DnrI-RedD_regulator"/>
</dbReference>
<dbReference type="PANTHER" id="PTHR35807">
    <property type="entry name" value="TRANSCRIPTIONAL REGULATOR REDD-RELATED"/>
    <property type="match status" value="1"/>
</dbReference>
<gene>
    <name evidence="2" type="ORF">Acor_79060</name>
</gene>
<dbReference type="InterPro" id="IPR036388">
    <property type="entry name" value="WH-like_DNA-bd_sf"/>
</dbReference>
<dbReference type="SMART" id="SM01043">
    <property type="entry name" value="BTAD"/>
    <property type="match status" value="1"/>
</dbReference>
<feature type="domain" description="Bacterial transcriptional activator" evidence="1">
    <location>
        <begin position="93"/>
        <end position="227"/>
    </location>
</feature>
<reference evidence="2 3" key="1">
    <citation type="submission" date="2019-10" db="EMBL/GenBank/DDBJ databases">
        <title>Whole genome shotgun sequence of Acrocarpospora corrugata NBRC 13972.</title>
        <authorList>
            <person name="Ichikawa N."/>
            <person name="Kimura A."/>
            <person name="Kitahashi Y."/>
            <person name="Komaki H."/>
            <person name="Oguchi A."/>
        </authorList>
    </citation>
    <scope>NUCLEOTIDE SEQUENCE [LARGE SCALE GENOMIC DNA]</scope>
    <source>
        <strain evidence="2 3">NBRC 13972</strain>
    </source>
</reference>
<protein>
    <recommendedName>
        <fullName evidence="1">Bacterial transcriptional activator domain-containing protein</fullName>
    </recommendedName>
</protein>
<dbReference type="Gene3D" id="1.25.40.10">
    <property type="entry name" value="Tetratricopeptide repeat domain"/>
    <property type="match status" value="3"/>
</dbReference>